<evidence type="ECO:0000313" key="1">
    <source>
        <dbReference type="Ensembl" id="ENSCABP00000017562.1"/>
    </source>
</evidence>
<dbReference type="AlphaFoldDB" id="A0A8C0IT67"/>
<reference evidence="1" key="2">
    <citation type="submission" date="2025-09" db="UniProtKB">
        <authorList>
            <consortium name="Ensembl"/>
        </authorList>
    </citation>
    <scope>IDENTIFICATION</scope>
</reference>
<dbReference type="GO" id="GO:0005654">
    <property type="term" value="C:nucleoplasm"/>
    <property type="evidence" value="ECO:0007669"/>
    <property type="project" value="Ensembl"/>
</dbReference>
<dbReference type="GO" id="GO:0005829">
    <property type="term" value="C:cytosol"/>
    <property type="evidence" value="ECO:0007669"/>
    <property type="project" value="Ensembl"/>
</dbReference>
<dbReference type="PANTHER" id="PTHR16234:SF5">
    <property type="entry name" value="AFG2-INTERACTING RIBOSOME MATURATION FACTOR"/>
    <property type="match status" value="1"/>
</dbReference>
<dbReference type="PANTHER" id="PTHR16234">
    <property type="entry name" value="SIMILAR TO HYPOTHETICAL PROTEIN FLJ20508"/>
    <property type="match status" value="1"/>
</dbReference>
<dbReference type="InterPro" id="IPR029159">
    <property type="entry name" value="CA109-like"/>
</dbReference>
<protein>
    <submittedName>
        <fullName evidence="1">AFG2 interacting ribosome maturation factor</fullName>
    </submittedName>
</protein>
<dbReference type="GeneTree" id="ENSGT00390000008551"/>
<evidence type="ECO:0000313" key="2">
    <source>
        <dbReference type="Proteomes" id="UP000694404"/>
    </source>
</evidence>
<dbReference type="OMA" id="AWERIMQ"/>
<dbReference type="GO" id="GO:0042273">
    <property type="term" value="P:ribosomal large subunit biogenesis"/>
    <property type="evidence" value="ECO:0007669"/>
    <property type="project" value="Ensembl"/>
</dbReference>
<dbReference type="Proteomes" id="UP000694404">
    <property type="component" value="Unplaced"/>
</dbReference>
<reference evidence="1" key="1">
    <citation type="submission" date="2025-08" db="UniProtKB">
        <authorList>
            <consortium name="Ensembl"/>
        </authorList>
    </citation>
    <scope>IDENTIFICATION</scope>
</reference>
<keyword evidence="2" id="KW-1185">Reference proteome</keyword>
<name>A0A8C0IT67_CHEAB</name>
<proteinExistence type="predicted"/>
<dbReference type="GO" id="GO:0005730">
    <property type="term" value="C:nucleolus"/>
    <property type="evidence" value="ECO:0007669"/>
    <property type="project" value="Ensembl"/>
</dbReference>
<dbReference type="Ensembl" id="ENSCABT00000019261.1">
    <property type="protein sequence ID" value="ENSCABP00000017562.1"/>
    <property type="gene ID" value="ENSCABG00000013046.1"/>
</dbReference>
<organism evidence="1 2">
    <name type="scientific">Chelonoidis abingdonii</name>
    <name type="common">Abingdon island giant tortoise</name>
    <name type="synonym">Testudo abingdonii</name>
    <dbReference type="NCBI Taxonomy" id="106734"/>
    <lineage>
        <taxon>Eukaryota</taxon>
        <taxon>Metazoa</taxon>
        <taxon>Chordata</taxon>
        <taxon>Craniata</taxon>
        <taxon>Vertebrata</taxon>
        <taxon>Euteleostomi</taxon>
        <taxon>Archelosauria</taxon>
        <taxon>Testudinata</taxon>
        <taxon>Testudines</taxon>
        <taxon>Cryptodira</taxon>
        <taxon>Durocryptodira</taxon>
        <taxon>Testudinoidea</taxon>
        <taxon>Testudinidae</taxon>
        <taxon>Chelonoidis</taxon>
    </lineage>
</organism>
<gene>
    <name evidence="1" type="primary">AIRIM</name>
</gene>
<accession>A0A8C0IT67</accession>
<dbReference type="Pfam" id="PF15011">
    <property type="entry name" value="CA109-like"/>
    <property type="match status" value="1"/>
</dbReference>
<sequence length="234" mass="26433">QRAPTHAPAAPESLRKCFQAIQQQQEAWQTALTDCKPLLSSLSNLAEQMQACQKVTFAHTPLQGFPDLEEQLKYKHRCAAETLLEELGGKVADLQKVRDVVSGYVGTVFQLYEQHADVLGFEASVQRTALTPSLADMLEWLHDIERYYRHVYLESKLLLLQIRYENLPDMQTLPQSWEKILEHSSRNMVQGIFITTLKHLNVSLVPLKGAGMVALETEGHCLSPEPVLYCTGFV</sequence>